<keyword evidence="1" id="KW-1133">Transmembrane helix</keyword>
<gene>
    <name evidence="2" type="ORF">J2Z66_000823</name>
</gene>
<evidence type="ECO:0000256" key="1">
    <source>
        <dbReference type="SAM" id="Phobius"/>
    </source>
</evidence>
<dbReference type="RefSeq" id="WP_209970059.1">
    <property type="nucleotide sequence ID" value="NZ_JAGGLB010000002.1"/>
</dbReference>
<dbReference type="Proteomes" id="UP001519287">
    <property type="component" value="Unassembled WGS sequence"/>
</dbReference>
<accession>A0ABS4INU7</accession>
<keyword evidence="1" id="KW-0812">Transmembrane</keyword>
<evidence type="ECO:0000313" key="3">
    <source>
        <dbReference type="Proteomes" id="UP001519287"/>
    </source>
</evidence>
<comment type="caution">
    <text evidence="2">The sequence shown here is derived from an EMBL/GenBank/DDBJ whole genome shotgun (WGS) entry which is preliminary data.</text>
</comment>
<proteinExistence type="predicted"/>
<feature type="transmembrane region" description="Helical" evidence="1">
    <location>
        <begin position="6"/>
        <end position="28"/>
    </location>
</feature>
<evidence type="ECO:0000313" key="2">
    <source>
        <dbReference type="EMBL" id="MBP1989228.1"/>
    </source>
</evidence>
<reference evidence="2 3" key="1">
    <citation type="submission" date="2021-03" db="EMBL/GenBank/DDBJ databases">
        <title>Genomic Encyclopedia of Type Strains, Phase IV (KMG-IV): sequencing the most valuable type-strain genomes for metagenomic binning, comparative biology and taxonomic classification.</title>
        <authorList>
            <person name="Goeker M."/>
        </authorList>
    </citation>
    <scope>NUCLEOTIDE SEQUENCE [LARGE SCALE GENOMIC DNA]</scope>
    <source>
        <strain evidence="2 3">DSM 26048</strain>
    </source>
</reference>
<keyword evidence="3" id="KW-1185">Reference proteome</keyword>
<protein>
    <submittedName>
        <fullName evidence="2">Uncharacterized protein</fullName>
    </submittedName>
</protein>
<name>A0ABS4INU7_9BACL</name>
<organism evidence="2 3">
    <name type="scientific">Paenibacillus eucommiae</name>
    <dbReference type="NCBI Taxonomy" id="1355755"/>
    <lineage>
        <taxon>Bacteria</taxon>
        <taxon>Bacillati</taxon>
        <taxon>Bacillota</taxon>
        <taxon>Bacilli</taxon>
        <taxon>Bacillales</taxon>
        <taxon>Paenibacillaceae</taxon>
        <taxon>Paenibacillus</taxon>
    </lineage>
</organism>
<dbReference type="EMBL" id="JAGGLB010000002">
    <property type="protein sequence ID" value="MBP1989228.1"/>
    <property type="molecule type" value="Genomic_DNA"/>
</dbReference>
<keyword evidence="1" id="KW-0472">Membrane</keyword>
<sequence length="69" mass="7735">MIAITWWAGGIVAGILFYAFAMMLELLLDISQDLKAVRKNFPNTNMPPKLGNSKMKLDSLKGYKMNAKD</sequence>